<keyword evidence="4 6" id="KW-0413">Isomerase</keyword>
<keyword evidence="2" id="KW-0479">Metal-binding</keyword>
<dbReference type="EC" id="5.4.2.7" evidence="6"/>
<dbReference type="NCBIfam" id="NF009049">
    <property type="entry name" value="PRK12383.1"/>
    <property type="match status" value="1"/>
</dbReference>
<dbReference type="InterPro" id="IPR017850">
    <property type="entry name" value="Alkaline_phosphatase_core_sf"/>
</dbReference>
<protein>
    <submittedName>
        <fullName evidence="6">Phosphopentomutase</fullName>
        <ecNumber evidence="6">5.4.2.7</ecNumber>
    </submittedName>
</protein>
<dbReference type="Gene3D" id="3.40.720.10">
    <property type="entry name" value="Alkaline Phosphatase, subunit A"/>
    <property type="match status" value="1"/>
</dbReference>
<dbReference type="AlphaFoldDB" id="A0A941HP93"/>
<dbReference type="EMBL" id="JAGSCS010000002">
    <property type="protein sequence ID" value="MBR0575084.1"/>
    <property type="molecule type" value="Genomic_DNA"/>
</dbReference>
<dbReference type="PIRSF" id="PIRSF001491">
    <property type="entry name" value="Ppentomutase"/>
    <property type="match status" value="1"/>
</dbReference>
<dbReference type="SUPFAM" id="SSF53649">
    <property type="entry name" value="Alkaline phosphatase-like"/>
    <property type="match status" value="1"/>
</dbReference>
<dbReference type="GO" id="GO:0009117">
    <property type="term" value="P:nucleotide metabolic process"/>
    <property type="evidence" value="ECO:0007669"/>
    <property type="project" value="InterPro"/>
</dbReference>
<dbReference type="Proteomes" id="UP000675379">
    <property type="component" value="Unassembled WGS sequence"/>
</dbReference>
<name>A0A941HP93_9CLOT</name>
<dbReference type="CDD" id="cd16009">
    <property type="entry name" value="PPM"/>
    <property type="match status" value="1"/>
</dbReference>
<reference evidence="6" key="1">
    <citation type="submission" date="2021-04" db="EMBL/GenBank/DDBJ databases">
        <title>Proteiniclasticum sedimins sp. nov., an obligate anaerobic bacterium isolated from anaerobic sludge.</title>
        <authorList>
            <person name="Liu J."/>
        </authorList>
    </citation>
    <scope>NUCLEOTIDE SEQUENCE</scope>
    <source>
        <strain evidence="6">BAD-10</strain>
    </source>
</reference>
<keyword evidence="3" id="KW-0464">Manganese</keyword>
<evidence type="ECO:0000313" key="6">
    <source>
        <dbReference type="EMBL" id="MBR0575084.1"/>
    </source>
</evidence>
<dbReference type="GO" id="GO:0043094">
    <property type="term" value="P:metabolic compound salvage"/>
    <property type="evidence" value="ECO:0007669"/>
    <property type="project" value="InterPro"/>
</dbReference>
<organism evidence="6 7">
    <name type="scientific">Proteiniclasticum sediminis</name>
    <dbReference type="NCBI Taxonomy" id="2804028"/>
    <lineage>
        <taxon>Bacteria</taxon>
        <taxon>Bacillati</taxon>
        <taxon>Bacillota</taxon>
        <taxon>Clostridia</taxon>
        <taxon>Eubacteriales</taxon>
        <taxon>Clostridiaceae</taxon>
        <taxon>Proteiniclasticum</taxon>
    </lineage>
</organism>
<dbReference type="Gene3D" id="3.30.70.1250">
    <property type="entry name" value="Phosphopentomutase"/>
    <property type="match status" value="1"/>
</dbReference>
<evidence type="ECO:0000256" key="3">
    <source>
        <dbReference type="ARBA" id="ARBA00023211"/>
    </source>
</evidence>
<proteinExistence type="inferred from homology"/>
<dbReference type="PANTHER" id="PTHR21110">
    <property type="entry name" value="PHOSPHOPENTOMUTASE"/>
    <property type="match status" value="1"/>
</dbReference>
<dbReference type="GO" id="GO:0005829">
    <property type="term" value="C:cytosol"/>
    <property type="evidence" value="ECO:0007669"/>
    <property type="project" value="TreeGrafter"/>
</dbReference>
<keyword evidence="7" id="KW-1185">Reference proteome</keyword>
<dbReference type="GO" id="GO:0000287">
    <property type="term" value="F:magnesium ion binding"/>
    <property type="evidence" value="ECO:0007669"/>
    <property type="project" value="InterPro"/>
</dbReference>
<evidence type="ECO:0000313" key="7">
    <source>
        <dbReference type="Proteomes" id="UP000675379"/>
    </source>
</evidence>
<evidence type="ECO:0000256" key="2">
    <source>
        <dbReference type="ARBA" id="ARBA00022723"/>
    </source>
</evidence>
<comment type="similarity">
    <text evidence="1">Belongs to the phosphopentomutase family.</text>
</comment>
<dbReference type="InterPro" id="IPR010045">
    <property type="entry name" value="DeoB"/>
</dbReference>
<dbReference type="Pfam" id="PF01676">
    <property type="entry name" value="Metalloenzyme"/>
    <property type="match status" value="1"/>
</dbReference>
<accession>A0A941HP93</accession>
<evidence type="ECO:0000259" key="5">
    <source>
        <dbReference type="Pfam" id="PF01676"/>
    </source>
</evidence>
<dbReference type="InterPro" id="IPR006124">
    <property type="entry name" value="Metalloenzyme"/>
</dbReference>
<sequence length="406" mass="44723">MGRFVVVVLDGFGIGEMPDVGMVRPEDAGSNTCRHILQQKPDLYLPHLEKLGLMNALGEEIGKMRFSPKANYGRAELLHFGADTFYGHQEIMGTRPRMPEKAPFKRVLPLAEEALKKAGYEVERLRKGSDEILFVDQAVTVGDNIETDPGQAYNVTSALDVVDFKKVVAIGKIVRSVSRVSRVITFGGEGVTSEDLLQAIEVREEGYMGVNAPRSGVYRQGYQCVHLGYGIDPEVQAPTILGKAGTKVVLIGKVQDIVFNDYGKSIPGVDTKEVLTRTIEELDQLDEGFICTNVQETDLSGHAESVDRYAEILTIADRYLGELMEHLHGDDLLVVMADHGNDPTSGSSRHSRERVPLLVYQEGVEGQVMGTRKSLSDVGATVLDYFQASAPENGESFLDFYRKPKK</sequence>
<dbReference type="GO" id="GO:0008973">
    <property type="term" value="F:phosphopentomutase activity"/>
    <property type="evidence" value="ECO:0007669"/>
    <property type="project" value="UniProtKB-EC"/>
</dbReference>
<comment type="caution">
    <text evidence="6">The sequence shown here is derived from an EMBL/GenBank/DDBJ whole genome shotgun (WGS) entry which is preliminary data.</text>
</comment>
<dbReference type="PANTHER" id="PTHR21110:SF0">
    <property type="entry name" value="PHOSPHOPENTOMUTASE"/>
    <property type="match status" value="1"/>
</dbReference>
<gene>
    <name evidence="6" type="ORF">KCG48_01895</name>
</gene>
<evidence type="ECO:0000256" key="1">
    <source>
        <dbReference type="ARBA" id="ARBA00010373"/>
    </source>
</evidence>
<feature type="domain" description="Metalloenzyme" evidence="5">
    <location>
        <begin position="3"/>
        <end position="389"/>
    </location>
</feature>
<evidence type="ECO:0000256" key="4">
    <source>
        <dbReference type="ARBA" id="ARBA00023235"/>
    </source>
</evidence>
<dbReference type="RefSeq" id="WP_211799604.1">
    <property type="nucleotide sequence ID" value="NZ_JAGSCS010000002.1"/>
</dbReference>
<dbReference type="InterPro" id="IPR024052">
    <property type="entry name" value="Phosphopentomutase_DeoB_cap_sf"/>
</dbReference>